<keyword evidence="3" id="KW-1185">Reference proteome</keyword>
<comment type="caution">
    <text evidence="2">The sequence shown here is derived from an EMBL/GenBank/DDBJ whole genome shotgun (WGS) entry which is preliminary data.</text>
</comment>
<feature type="transmembrane region" description="Helical" evidence="1">
    <location>
        <begin position="320"/>
        <end position="341"/>
    </location>
</feature>
<proteinExistence type="predicted"/>
<feature type="transmembrane region" description="Helical" evidence="1">
    <location>
        <begin position="119"/>
        <end position="135"/>
    </location>
</feature>
<evidence type="ECO:0008006" key="4">
    <source>
        <dbReference type="Google" id="ProtNLM"/>
    </source>
</evidence>
<organism evidence="2 3">
    <name type="scientific">Xylanibacter caecicola</name>
    <dbReference type="NCBI Taxonomy" id="2736294"/>
    <lineage>
        <taxon>Bacteria</taxon>
        <taxon>Pseudomonadati</taxon>
        <taxon>Bacteroidota</taxon>
        <taxon>Bacteroidia</taxon>
        <taxon>Bacteroidales</taxon>
        <taxon>Prevotellaceae</taxon>
        <taxon>Xylanibacter</taxon>
    </lineage>
</organism>
<keyword evidence="1" id="KW-0812">Transmembrane</keyword>
<gene>
    <name evidence="2" type="ORF">HPS54_05930</name>
</gene>
<feature type="transmembrane region" description="Helical" evidence="1">
    <location>
        <begin position="141"/>
        <end position="157"/>
    </location>
</feature>
<feature type="transmembrane region" description="Helical" evidence="1">
    <location>
        <begin position="191"/>
        <end position="207"/>
    </location>
</feature>
<feature type="transmembrane region" description="Helical" evidence="1">
    <location>
        <begin position="74"/>
        <end position="107"/>
    </location>
</feature>
<reference evidence="2 3" key="1">
    <citation type="submission" date="2020-05" db="EMBL/GenBank/DDBJ databases">
        <title>Distinct polysaccharide utilization as determinants for interspecies competition between intestinal Prevotella spp.</title>
        <authorList>
            <person name="Galvez E.J.C."/>
            <person name="Iljazovic A."/>
            <person name="Strowig T."/>
        </authorList>
    </citation>
    <scope>NUCLEOTIDE SEQUENCE [LARGE SCALE GENOMIC DNA]</scope>
    <source>
        <strain evidence="2 3">PCHR</strain>
    </source>
</reference>
<protein>
    <recommendedName>
        <fullName evidence="4">Glycosyltransferase RgtA/B/C/D-like domain-containing protein</fullName>
    </recommendedName>
</protein>
<feature type="transmembrane region" description="Helical" evidence="1">
    <location>
        <begin position="296"/>
        <end position="314"/>
    </location>
</feature>
<accession>A0ABX2B0M5</accession>
<keyword evidence="1" id="KW-1133">Transmembrane helix</keyword>
<evidence type="ECO:0000313" key="3">
    <source>
        <dbReference type="Proteomes" id="UP000820977"/>
    </source>
</evidence>
<feature type="transmembrane region" description="Helical" evidence="1">
    <location>
        <begin position="12"/>
        <end position="30"/>
    </location>
</feature>
<evidence type="ECO:0000256" key="1">
    <source>
        <dbReference type="SAM" id="Phobius"/>
    </source>
</evidence>
<feature type="transmembrane region" description="Helical" evidence="1">
    <location>
        <begin position="273"/>
        <end position="291"/>
    </location>
</feature>
<keyword evidence="1" id="KW-0472">Membrane</keyword>
<feature type="transmembrane region" description="Helical" evidence="1">
    <location>
        <begin position="214"/>
        <end position="235"/>
    </location>
</feature>
<dbReference type="Proteomes" id="UP000820977">
    <property type="component" value="Unassembled WGS sequence"/>
</dbReference>
<name>A0ABX2B0M5_9BACT</name>
<feature type="transmembrane region" description="Helical" evidence="1">
    <location>
        <begin position="348"/>
        <end position="364"/>
    </location>
</feature>
<dbReference type="EMBL" id="JABKKJ010000007">
    <property type="protein sequence ID" value="NPE25059.1"/>
    <property type="molecule type" value="Genomic_DNA"/>
</dbReference>
<dbReference type="RefSeq" id="WP_172344547.1">
    <property type="nucleotide sequence ID" value="NZ_CATJFF010000026.1"/>
</dbReference>
<evidence type="ECO:0000313" key="2">
    <source>
        <dbReference type="EMBL" id="NPE25059.1"/>
    </source>
</evidence>
<sequence length="504" mass="58962">MRNTLTWLCGKKYGILVLLLIFVVLSQMVFNIDSYLYANNGHYDSAIFFFCGKSLMNGYVPYVDYTDSKGLLLWIIYGIGFLIHNYSYIGVFWIACLFFWGTFWIGYKTARLYLDKPDALLASLSMAIPYWYWNFYTEGRAEYFCIPFIAYVLYQLLKIMHQPCSMKGLSWEWIGVGGGLVAVIMMKWSVGLMMVSLIVSIGVWAWKRRELTSYIVSFVVGAMVFSLPFLVYFVATDSLDVMWSEYFQNTLSSVSEPLQATIVSYSREWGNLFFTKRILYIMYTLPLLLLWRRREWFATALPWLSAMFFIALAIRHDNFGHYITVVAPFAIFAVVCLIKAFRSRGISLRYYFVAFMLAFAYLVWGKIHYNDNFFTKAKDVEEFERINWRMSRIKDPTILVMGQYPGFAMGYTRPYCRYWITQMGQTEAMFTAQDKALREAKADFVCLIKSNFEKYDPVLLSKGYSVMDEYEGFWIYSKKKIPPVPGGFHVTPMDILTKRNMAEW</sequence>